<evidence type="ECO:0000256" key="3">
    <source>
        <dbReference type="ARBA" id="ARBA00022525"/>
    </source>
</evidence>
<evidence type="ECO:0000256" key="1">
    <source>
        <dbReference type="ARBA" id="ARBA00004613"/>
    </source>
</evidence>
<accession>A0AAV8CNT7</accession>
<evidence type="ECO:0000256" key="2">
    <source>
        <dbReference type="ARBA" id="ARBA00008668"/>
    </source>
</evidence>
<evidence type="ECO:0000256" key="7">
    <source>
        <dbReference type="ARBA" id="ARBA00023098"/>
    </source>
</evidence>
<dbReference type="InterPro" id="IPR036514">
    <property type="entry name" value="SGNH_hydro_sf"/>
</dbReference>
<evidence type="ECO:0000313" key="9">
    <source>
        <dbReference type="EMBL" id="KAJ4757520.1"/>
    </source>
</evidence>
<keyword evidence="5" id="KW-0378">Hydrolase</keyword>
<sequence length="395" mass="43511">MFQTDKIKMRRKHITRNPHGGGNTRLLLVMLGYLCLIKGAVAAPQIPAMFAFGDSLIDDGNNNGLNSLAKSNYYPYGIDFYQGSTGRFCNGKTVVDALCMLDAPFLPLSLSCDLLELPYIPAYTTAGPNGTSRLGGVNYASAGGGILDETGQHLGERYSLNQQVLNFESDLNSIRAVLGTDRSYNQFLTRSIAVMVFGSNDYINNYLLPSLYNSGYNYTPEQFANLLLNHYTRQILALNSVGLRKFLLAGVGPLGCIPSQRASGAARPDRCVDQVNEMVVFFNQGLRSLVEQLNSNHPGSIFIYGNTYAAVGDMLNNPANYGFSVLDRGCCGIEQNYEWQFTCLPLSTPCPNRNQYVFWDAFHPTESVNLILAQKAYTGNQTDVYPINVQQLAQL</sequence>
<evidence type="ECO:0000256" key="6">
    <source>
        <dbReference type="ARBA" id="ARBA00022963"/>
    </source>
</evidence>
<comment type="similarity">
    <text evidence="2">Belongs to the 'GDSL' lipolytic enzyme family.</text>
</comment>
<organism evidence="9 10">
    <name type="scientific">Rhynchospora pubera</name>
    <dbReference type="NCBI Taxonomy" id="906938"/>
    <lineage>
        <taxon>Eukaryota</taxon>
        <taxon>Viridiplantae</taxon>
        <taxon>Streptophyta</taxon>
        <taxon>Embryophyta</taxon>
        <taxon>Tracheophyta</taxon>
        <taxon>Spermatophyta</taxon>
        <taxon>Magnoliopsida</taxon>
        <taxon>Liliopsida</taxon>
        <taxon>Poales</taxon>
        <taxon>Cyperaceae</taxon>
        <taxon>Cyperoideae</taxon>
        <taxon>Rhynchosporeae</taxon>
        <taxon>Rhynchospora</taxon>
    </lineage>
</organism>
<dbReference type="Pfam" id="PF00657">
    <property type="entry name" value="Lipase_GDSL"/>
    <property type="match status" value="1"/>
</dbReference>
<reference evidence="9" key="1">
    <citation type="submission" date="2022-08" db="EMBL/GenBank/DDBJ databases">
        <authorList>
            <person name="Marques A."/>
        </authorList>
    </citation>
    <scope>NUCLEOTIDE SEQUENCE</scope>
    <source>
        <strain evidence="9">RhyPub2mFocal</strain>
        <tissue evidence="9">Leaves</tissue>
    </source>
</reference>
<feature type="chain" id="PRO_5043720377" evidence="8">
    <location>
        <begin position="43"/>
        <end position="395"/>
    </location>
</feature>
<dbReference type="CDD" id="cd01837">
    <property type="entry name" value="SGNH_plant_lipase_like"/>
    <property type="match status" value="1"/>
</dbReference>
<keyword evidence="7" id="KW-0443">Lipid metabolism</keyword>
<keyword evidence="3" id="KW-0964">Secreted</keyword>
<comment type="caution">
    <text evidence="9">The sequence shown here is derived from an EMBL/GenBank/DDBJ whole genome shotgun (WGS) entry which is preliminary data.</text>
</comment>
<feature type="signal peptide" evidence="8">
    <location>
        <begin position="1"/>
        <end position="42"/>
    </location>
</feature>
<dbReference type="Proteomes" id="UP001140206">
    <property type="component" value="Chromosome 4"/>
</dbReference>
<evidence type="ECO:0000256" key="4">
    <source>
        <dbReference type="ARBA" id="ARBA00022729"/>
    </source>
</evidence>
<dbReference type="GO" id="GO:0016788">
    <property type="term" value="F:hydrolase activity, acting on ester bonds"/>
    <property type="evidence" value="ECO:0007669"/>
    <property type="project" value="InterPro"/>
</dbReference>
<gene>
    <name evidence="9" type="ORF">LUZ62_067895</name>
</gene>
<keyword evidence="4 8" id="KW-0732">Signal</keyword>
<keyword evidence="10" id="KW-1185">Reference proteome</keyword>
<name>A0AAV8CNT7_9POAL</name>
<dbReference type="GO" id="GO:0016042">
    <property type="term" value="P:lipid catabolic process"/>
    <property type="evidence" value="ECO:0007669"/>
    <property type="project" value="UniProtKB-KW"/>
</dbReference>
<dbReference type="InterPro" id="IPR035669">
    <property type="entry name" value="SGNH_plant_lipase-like"/>
</dbReference>
<dbReference type="PANTHER" id="PTHR45650:SF8">
    <property type="entry name" value="GDSL ESTERASE_LIPASE"/>
    <property type="match status" value="1"/>
</dbReference>
<dbReference type="GO" id="GO:0005576">
    <property type="term" value="C:extracellular region"/>
    <property type="evidence" value="ECO:0007669"/>
    <property type="project" value="UniProtKB-SubCell"/>
</dbReference>
<evidence type="ECO:0000256" key="5">
    <source>
        <dbReference type="ARBA" id="ARBA00022801"/>
    </source>
</evidence>
<dbReference type="InterPro" id="IPR001087">
    <property type="entry name" value="GDSL"/>
</dbReference>
<dbReference type="InterPro" id="IPR051238">
    <property type="entry name" value="GDSL_esterase/lipase"/>
</dbReference>
<evidence type="ECO:0000313" key="10">
    <source>
        <dbReference type="Proteomes" id="UP001140206"/>
    </source>
</evidence>
<proteinExistence type="inferred from homology"/>
<dbReference type="Gene3D" id="3.40.50.1110">
    <property type="entry name" value="SGNH hydrolase"/>
    <property type="match status" value="1"/>
</dbReference>
<comment type="subcellular location">
    <subcellularLocation>
        <location evidence="1">Secreted</location>
    </subcellularLocation>
</comment>
<keyword evidence="6" id="KW-0442">Lipid degradation</keyword>
<evidence type="ECO:0000256" key="8">
    <source>
        <dbReference type="SAM" id="SignalP"/>
    </source>
</evidence>
<dbReference type="EMBL" id="JAMFTS010000004">
    <property type="protein sequence ID" value="KAJ4757520.1"/>
    <property type="molecule type" value="Genomic_DNA"/>
</dbReference>
<dbReference type="AlphaFoldDB" id="A0AAV8CNT7"/>
<protein>
    <submittedName>
        <fullName evidence="9">GDSL esterase/lipase</fullName>
    </submittedName>
</protein>
<dbReference type="PANTHER" id="PTHR45650">
    <property type="entry name" value="GDSL-LIKE LIPASE/ACYLHYDROLASE-RELATED"/>
    <property type="match status" value="1"/>
</dbReference>